<evidence type="ECO:0000256" key="4">
    <source>
        <dbReference type="ARBA" id="ARBA00022801"/>
    </source>
</evidence>
<comment type="cofactor">
    <cofactor evidence="1">
        <name>Zn(2+)</name>
        <dbReference type="ChEBI" id="CHEBI:29105"/>
    </cofactor>
</comment>
<dbReference type="InterPro" id="IPR011055">
    <property type="entry name" value="Dup_hybrid_motif"/>
</dbReference>
<dbReference type="EMBL" id="CP037900">
    <property type="protein sequence ID" value="QBP08612.1"/>
    <property type="molecule type" value="Genomic_DNA"/>
</dbReference>
<dbReference type="Pfam" id="PF22310">
    <property type="entry name" value="NMB0315_dom_I"/>
    <property type="match status" value="1"/>
</dbReference>
<dbReference type="PANTHER" id="PTHR21666">
    <property type="entry name" value="PEPTIDASE-RELATED"/>
    <property type="match status" value="1"/>
</dbReference>
<evidence type="ECO:0000256" key="2">
    <source>
        <dbReference type="ARBA" id="ARBA00022670"/>
    </source>
</evidence>
<dbReference type="SUPFAM" id="SSF51261">
    <property type="entry name" value="Duplicated hybrid motif"/>
    <property type="match status" value="1"/>
</dbReference>
<dbReference type="RefSeq" id="WP_017513833.1">
    <property type="nucleotide sequence ID" value="NZ_CP037900.1"/>
</dbReference>
<dbReference type="InterPro" id="IPR050570">
    <property type="entry name" value="Cell_wall_metabolism_enzyme"/>
</dbReference>
<evidence type="ECO:0000313" key="9">
    <source>
        <dbReference type="EMBL" id="QBP08612.1"/>
    </source>
</evidence>
<accession>A0A132HGY4</accession>
<proteinExistence type="predicted"/>
<dbReference type="GO" id="GO:0004222">
    <property type="term" value="F:metalloendopeptidase activity"/>
    <property type="evidence" value="ECO:0007669"/>
    <property type="project" value="TreeGrafter"/>
</dbReference>
<dbReference type="Proteomes" id="UP000253772">
    <property type="component" value="Chromosome c1"/>
</dbReference>
<dbReference type="CDD" id="cd12797">
    <property type="entry name" value="M23_peptidase"/>
    <property type="match status" value="1"/>
</dbReference>
<gene>
    <name evidence="9" type="ORF">DDF84_002060</name>
</gene>
<keyword evidence="6" id="KW-0482">Metalloprotease</keyword>
<dbReference type="PANTHER" id="PTHR21666:SF288">
    <property type="entry name" value="CELL DIVISION PROTEIN YTFB"/>
    <property type="match status" value="1"/>
</dbReference>
<organism evidence="9 10">
    <name type="scientific">Cupriavidus metallidurans</name>
    <dbReference type="NCBI Taxonomy" id="119219"/>
    <lineage>
        <taxon>Bacteria</taxon>
        <taxon>Pseudomonadati</taxon>
        <taxon>Pseudomonadota</taxon>
        <taxon>Betaproteobacteria</taxon>
        <taxon>Burkholderiales</taxon>
        <taxon>Burkholderiaceae</taxon>
        <taxon>Cupriavidus</taxon>
    </lineage>
</organism>
<sequence length="464" mass="51346">MWSSLREVFARELVVLVDPTNPQHARRRKQLTVAVGTVFTLGMAAAMGVAPRNAFDDPLAPRVEQALRMPDVRQQLELLTETDEQSVYVRQERMQRGDTIATLLRRLGVDDPDAQSFILKNPTARGLFGLNPGQTVQAEIDDSNLLVALQANLGGDAASSRELVVERVAPQKEGGDYTYRARIASVDNDVHYEMASGAIENNGFFKSMDAANVPDEIVSQMISIFSGVIDFHHDITRGDRFRIVYEAGFRDGAFVRNGRVVAIELINRNTLYQALWYSPTDGEPGAYYTFDGRSMKRPFLRSPVEFSRVSSGFGGRDHPLHHKWAQHKGVDFAAPTGTKVFASGEGTVEFVGQQNGYGNLIILRHAGGYSTYYAHLSGFAGLRDGQHVGQGEVIGYVGSTGWATGPHLHYEFRYNDVPQNPLTTTLMEAPTLTGKSRSEFLNYTSAMLSRINMLRTYNVLTASN</sequence>
<evidence type="ECO:0000259" key="8">
    <source>
        <dbReference type="Pfam" id="PF22310"/>
    </source>
</evidence>
<evidence type="ECO:0000256" key="3">
    <source>
        <dbReference type="ARBA" id="ARBA00022723"/>
    </source>
</evidence>
<keyword evidence="3" id="KW-0479">Metal-binding</keyword>
<name>A0A132HGY4_9BURK</name>
<feature type="domain" description="M23ase beta-sheet core" evidence="7">
    <location>
        <begin position="326"/>
        <end position="421"/>
    </location>
</feature>
<keyword evidence="2" id="KW-0645">Protease</keyword>
<dbReference type="Gene3D" id="2.70.70.10">
    <property type="entry name" value="Glucose Permease (Domain IIA)"/>
    <property type="match status" value="1"/>
</dbReference>
<evidence type="ECO:0000256" key="5">
    <source>
        <dbReference type="ARBA" id="ARBA00022833"/>
    </source>
</evidence>
<dbReference type="Gene3D" id="3.10.450.350">
    <property type="match status" value="2"/>
</dbReference>
<evidence type="ECO:0000313" key="10">
    <source>
        <dbReference type="Proteomes" id="UP000253772"/>
    </source>
</evidence>
<dbReference type="OrthoDB" id="9815245at2"/>
<dbReference type="GO" id="GO:0006508">
    <property type="term" value="P:proteolysis"/>
    <property type="evidence" value="ECO:0007669"/>
    <property type="project" value="UniProtKB-KW"/>
</dbReference>
<dbReference type="AlphaFoldDB" id="A0A132HGY4"/>
<dbReference type="GO" id="GO:0046872">
    <property type="term" value="F:metal ion binding"/>
    <property type="evidence" value="ECO:0007669"/>
    <property type="project" value="UniProtKB-KW"/>
</dbReference>
<evidence type="ECO:0000256" key="6">
    <source>
        <dbReference type="ARBA" id="ARBA00023049"/>
    </source>
</evidence>
<protein>
    <submittedName>
        <fullName evidence="9">M23 family metallopeptidase</fullName>
    </submittedName>
</protein>
<evidence type="ECO:0000259" key="7">
    <source>
        <dbReference type="Pfam" id="PF01551"/>
    </source>
</evidence>
<keyword evidence="4" id="KW-0378">Hydrolase</keyword>
<dbReference type="Pfam" id="PF01551">
    <property type="entry name" value="Peptidase_M23"/>
    <property type="match status" value="1"/>
</dbReference>
<dbReference type="InterPro" id="IPR016047">
    <property type="entry name" value="M23ase_b-sheet_dom"/>
</dbReference>
<dbReference type="InterPro" id="IPR054512">
    <property type="entry name" value="NMB0315-like_N"/>
</dbReference>
<evidence type="ECO:0000256" key="1">
    <source>
        <dbReference type="ARBA" id="ARBA00001947"/>
    </source>
</evidence>
<feature type="domain" description="DD-carboxypeptidase/endopeptidase Mpg-like N-terminal" evidence="8">
    <location>
        <begin position="88"/>
        <end position="150"/>
    </location>
</feature>
<reference evidence="9 10" key="1">
    <citation type="submission" date="2019-03" db="EMBL/GenBank/DDBJ databases">
        <title>Comparative insights into the high quality Complete genome sequence of highly metal resistant Cupriavidus metallidurans strain BS1 isolated from a gold-copper mine.</title>
        <authorList>
            <person name="Mazhar H.S."/>
            <person name="Rensing C."/>
        </authorList>
    </citation>
    <scope>NUCLEOTIDE SEQUENCE [LARGE SCALE GENOMIC DNA]</scope>
    <source>
        <strain evidence="9 10">BS1</strain>
    </source>
</reference>
<keyword evidence="5" id="KW-0862">Zinc</keyword>